<dbReference type="GO" id="GO:0005524">
    <property type="term" value="F:ATP binding"/>
    <property type="evidence" value="ECO:0007669"/>
    <property type="project" value="InterPro"/>
</dbReference>
<dbReference type="GO" id="GO:0043565">
    <property type="term" value="F:sequence-specific DNA binding"/>
    <property type="evidence" value="ECO:0007669"/>
    <property type="project" value="InterPro"/>
</dbReference>
<dbReference type="InterPro" id="IPR010921">
    <property type="entry name" value="Trp_repressor/repl_initiator"/>
</dbReference>
<dbReference type="AlphaFoldDB" id="A0A0F9GHM0"/>
<dbReference type="InterPro" id="IPR013159">
    <property type="entry name" value="DnaA_C"/>
</dbReference>
<dbReference type="EMBL" id="LAZR01017971">
    <property type="protein sequence ID" value="KKL98228.1"/>
    <property type="molecule type" value="Genomic_DNA"/>
</dbReference>
<comment type="caution">
    <text evidence="2">The sequence shown here is derived from an EMBL/GenBank/DDBJ whole genome shotgun (WGS) entry which is preliminary data.</text>
</comment>
<dbReference type="SUPFAM" id="SSF48295">
    <property type="entry name" value="TrpR-like"/>
    <property type="match status" value="1"/>
</dbReference>
<evidence type="ECO:0000313" key="2">
    <source>
        <dbReference type="EMBL" id="KKL98228.1"/>
    </source>
</evidence>
<proteinExistence type="predicted"/>
<name>A0A0F9GHM0_9ZZZZ</name>
<gene>
    <name evidence="2" type="ORF">LCGC14_1826580</name>
</gene>
<dbReference type="Gene3D" id="1.10.1750.10">
    <property type="match status" value="1"/>
</dbReference>
<dbReference type="Pfam" id="PF08299">
    <property type="entry name" value="Bac_DnaA_C"/>
    <property type="match status" value="1"/>
</dbReference>
<feature type="non-terminal residue" evidence="2">
    <location>
        <position position="165"/>
    </location>
</feature>
<feature type="domain" description="Chromosomal replication initiator DnaA C-terminal" evidence="1">
    <location>
        <begin position="107"/>
        <end position="165"/>
    </location>
</feature>
<dbReference type="CDD" id="cd06571">
    <property type="entry name" value="Bac_DnaA_C"/>
    <property type="match status" value="1"/>
</dbReference>
<dbReference type="GO" id="GO:0006275">
    <property type="term" value="P:regulation of DNA replication"/>
    <property type="evidence" value="ECO:0007669"/>
    <property type="project" value="InterPro"/>
</dbReference>
<reference evidence="2" key="1">
    <citation type="journal article" date="2015" name="Nature">
        <title>Complex archaea that bridge the gap between prokaryotes and eukaryotes.</title>
        <authorList>
            <person name="Spang A."/>
            <person name="Saw J.H."/>
            <person name="Jorgensen S.L."/>
            <person name="Zaremba-Niedzwiedzka K."/>
            <person name="Martijn J."/>
            <person name="Lind A.E."/>
            <person name="van Eijk R."/>
            <person name="Schleper C."/>
            <person name="Guy L."/>
            <person name="Ettema T.J."/>
        </authorList>
    </citation>
    <scope>NUCLEOTIDE SEQUENCE</scope>
</reference>
<accession>A0A0F9GHM0</accession>
<sequence length="165" mass="18619">MPPDPTDAELDELLSQRSHWNPAITRYAKALRACRREADVVRENLDSFRAPVTSRSDDTVKLSLAGRVFALGERDEACRARAGEEQKKFWLEQNQPKLISGRMNSPTIRSIQERTALVFGIPIEAMTAKGRTRPLARARQAAMYLSWKLTDNGPSAIARAFNRDH</sequence>
<evidence type="ECO:0000259" key="1">
    <source>
        <dbReference type="SMART" id="SM00760"/>
    </source>
</evidence>
<dbReference type="GO" id="GO:0006270">
    <property type="term" value="P:DNA replication initiation"/>
    <property type="evidence" value="ECO:0007669"/>
    <property type="project" value="InterPro"/>
</dbReference>
<dbReference type="SMART" id="SM00760">
    <property type="entry name" value="Bac_DnaA_C"/>
    <property type="match status" value="1"/>
</dbReference>
<protein>
    <recommendedName>
        <fullName evidence="1">Chromosomal replication initiator DnaA C-terminal domain-containing protein</fullName>
    </recommendedName>
</protein>
<organism evidence="2">
    <name type="scientific">marine sediment metagenome</name>
    <dbReference type="NCBI Taxonomy" id="412755"/>
    <lineage>
        <taxon>unclassified sequences</taxon>
        <taxon>metagenomes</taxon>
        <taxon>ecological metagenomes</taxon>
    </lineage>
</organism>